<accession>A0AAN9LIG2</accession>
<comment type="caution">
    <text evidence="1">The sequence shown here is derived from an EMBL/GenBank/DDBJ whole genome shotgun (WGS) entry which is preliminary data.</text>
</comment>
<dbReference type="AlphaFoldDB" id="A0AAN9LIG2"/>
<protein>
    <submittedName>
        <fullName evidence="1">Uncharacterized protein</fullName>
    </submittedName>
</protein>
<dbReference type="Proteomes" id="UP001367508">
    <property type="component" value="Unassembled WGS sequence"/>
</dbReference>
<proteinExistence type="predicted"/>
<organism evidence="1 2">
    <name type="scientific">Canavalia gladiata</name>
    <name type="common">Sword bean</name>
    <name type="synonym">Dolichos gladiatus</name>
    <dbReference type="NCBI Taxonomy" id="3824"/>
    <lineage>
        <taxon>Eukaryota</taxon>
        <taxon>Viridiplantae</taxon>
        <taxon>Streptophyta</taxon>
        <taxon>Embryophyta</taxon>
        <taxon>Tracheophyta</taxon>
        <taxon>Spermatophyta</taxon>
        <taxon>Magnoliopsida</taxon>
        <taxon>eudicotyledons</taxon>
        <taxon>Gunneridae</taxon>
        <taxon>Pentapetalae</taxon>
        <taxon>rosids</taxon>
        <taxon>fabids</taxon>
        <taxon>Fabales</taxon>
        <taxon>Fabaceae</taxon>
        <taxon>Papilionoideae</taxon>
        <taxon>50 kb inversion clade</taxon>
        <taxon>NPAAA clade</taxon>
        <taxon>indigoferoid/millettioid clade</taxon>
        <taxon>Phaseoleae</taxon>
        <taxon>Canavalia</taxon>
    </lineage>
</organism>
<gene>
    <name evidence="1" type="ORF">VNO77_16787</name>
</gene>
<dbReference type="EMBL" id="JAYMYQ010000004">
    <property type="protein sequence ID" value="KAK7336251.1"/>
    <property type="molecule type" value="Genomic_DNA"/>
</dbReference>
<evidence type="ECO:0000313" key="1">
    <source>
        <dbReference type="EMBL" id="KAK7336251.1"/>
    </source>
</evidence>
<evidence type="ECO:0000313" key="2">
    <source>
        <dbReference type="Proteomes" id="UP001367508"/>
    </source>
</evidence>
<reference evidence="1 2" key="1">
    <citation type="submission" date="2024-01" db="EMBL/GenBank/DDBJ databases">
        <title>The genomes of 5 underutilized Papilionoideae crops provide insights into root nodulation and disease resistanc.</title>
        <authorList>
            <person name="Jiang F."/>
        </authorList>
    </citation>
    <scope>NUCLEOTIDE SEQUENCE [LARGE SCALE GENOMIC DNA]</scope>
    <source>
        <strain evidence="1">LVBAO_FW01</strain>
        <tissue evidence="1">Leaves</tissue>
    </source>
</reference>
<sequence length="70" mass="8182">MRQNYEDERIIMIIKMEWVGLLLPPDPVTNSSHIKISLKLYKERKRVILGGAVLVVVGMHSKRHDNQWVT</sequence>
<keyword evidence="2" id="KW-1185">Reference proteome</keyword>
<name>A0AAN9LIG2_CANGL</name>